<feature type="compositionally biased region" description="Basic and acidic residues" evidence="1">
    <location>
        <begin position="135"/>
        <end position="149"/>
    </location>
</feature>
<accession>A0AAV7VAY0</accession>
<evidence type="ECO:0000256" key="1">
    <source>
        <dbReference type="SAM" id="MobiDB-lite"/>
    </source>
</evidence>
<dbReference type="EMBL" id="JANPWB010000003">
    <property type="protein sequence ID" value="KAJ1197774.1"/>
    <property type="molecule type" value="Genomic_DNA"/>
</dbReference>
<reference evidence="2" key="1">
    <citation type="journal article" date="2022" name="bioRxiv">
        <title>Sequencing and chromosome-scale assembly of the giantPleurodeles waltlgenome.</title>
        <authorList>
            <person name="Brown T."/>
            <person name="Elewa A."/>
            <person name="Iarovenko S."/>
            <person name="Subramanian E."/>
            <person name="Araus A.J."/>
            <person name="Petzold A."/>
            <person name="Susuki M."/>
            <person name="Suzuki K.-i.T."/>
            <person name="Hayashi T."/>
            <person name="Toyoda A."/>
            <person name="Oliveira C."/>
            <person name="Osipova E."/>
            <person name="Leigh N.D."/>
            <person name="Simon A."/>
            <person name="Yun M.H."/>
        </authorList>
    </citation>
    <scope>NUCLEOTIDE SEQUENCE</scope>
    <source>
        <strain evidence="2">20211129_DDA</strain>
        <tissue evidence="2">Liver</tissue>
    </source>
</reference>
<evidence type="ECO:0000313" key="3">
    <source>
        <dbReference type="Proteomes" id="UP001066276"/>
    </source>
</evidence>
<name>A0AAV7VAY0_PLEWA</name>
<gene>
    <name evidence="2" type="ORF">NDU88_001622</name>
</gene>
<organism evidence="2 3">
    <name type="scientific">Pleurodeles waltl</name>
    <name type="common">Iberian ribbed newt</name>
    <dbReference type="NCBI Taxonomy" id="8319"/>
    <lineage>
        <taxon>Eukaryota</taxon>
        <taxon>Metazoa</taxon>
        <taxon>Chordata</taxon>
        <taxon>Craniata</taxon>
        <taxon>Vertebrata</taxon>
        <taxon>Euteleostomi</taxon>
        <taxon>Amphibia</taxon>
        <taxon>Batrachia</taxon>
        <taxon>Caudata</taxon>
        <taxon>Salamandroidea</taxon>
        <taxon>Salamandridae</taxon>
        <taxon>Pleurodelinae</taxon>
        <taxon>Pleurodeles</taxon>
    </lineage>
</organism>
<proteinExistence type="predicted"/>
<evidence type="ECO:0000313" key="2">
    <source>
        <dbReference type="EMBL" id="KAJ1197774.1"/>
    </source>
</evidence>
<sequence length="164" mass="18106">MSRLGLAKKSISKRRLSALVEALPPKAAVSEKGSPATWTNGSFAQAHEATEEQYLGLVVYDHTLSQNPVPKINRRRLDQTLDSQLEALVQSLYLSSTEPEIFTQSREVVSASCFWFGAHGRSFLFLSQAAETQQRERPAMQLSAEKKQDGQGGHESCECPGRAQ</sequence>
<feature type="region of interest" description="Disordered" evidence="1">
    <location>
        <begin position="135"/>
        <end position="164"/>
    </location>
</feature>
<keyword evidence="3" id="KW-1185">Reference proteome</keyword>
<dbReference type="Proteomes" id="UP001066276">
    <property type="component" value="Chromosome 2_1"/>
</dbReference>
<protein>
    <submittedName>
        <fullName evidence="2">Uncharacterized protein</fullName>
    </submittedName>
</protein>
<dbReference type="AlphaFoldDB" id="A0AAV7VAY0"/>
<comment type="caution">
    <text evidence="2">The sequence shown here is derived from an EMBL/GenBank/DDBJ whole genome shotgun (WGS) entry which is preliminary data.</text>
</comment>